<protein>
    <submittedName>
        <fullName evidence="2">CHAT domain-containing protein</fullName>
    </submittedName>
</protein>
<keyword evidence="3" id="KW-1185">Reference proteome</keyword>
<dbReference type="InterPro" id="IPR024983">
    <property type="entry name" value="CHAT_dom"/>
</dbReference>
<evidence type="ECO:0000313" key="3">
    <source>
        <dbReference type="Proteomes" id="UP000825799"/>
    </source>
</evidence>
<proteinExistence type="predicted"/>
<accession>A0ABX8WFX6</accession>
<evidence type="ECO:0000259" key="1">
    <source>
        <dbReference type="Pfam" id="PF12770"/>
    </source>
</evidence>
<reference evidence="2 3" key="1">
    <citation type="submission" date="2021-08" db="EMBL/GenBank/DDBJ databases">
        <title>Devosia salina sp. nov., isolated from the South China Sea sediment.</title>
        <authorList>
            <person name="Zhou Z."/>
        </authorList>
    </citation>
    <scope>NUCLEOTIDE SEQUENCE [LARGE SCALE GENOMIC DNA]</scope>
    <source>
        <strain evidence="2 3">SCS-3</strain>
    </source>
</reference>
<dbReference type="EMBL" id="CP080590">
    <property type="protein sequence ID" value="QYO76554.1"/>
    <property type="molecule type" value="Genomic_DNA"/>
</dbReference>
<organism evidence="2 3">
    <name type="scientific">Devosia salina</name>
    <dbReference type="NCBI Taxonomy" id="2860336"/>
    <lineage>
        <taxon>Bacteria</taxon>
        <taxon>Pseudomonadati</taxon>
        <taxon>Pseudomonadota</taxon>
        <taxon>Alphaproteobacteria</taxon>
        <taxon>Hyphomicrobiales</taxon>
        <taxon>Devosiaceae</taxon>
        <taxon>Devosia</taxon>
    </lineage>
</organism>
<sequence length="898" mass="96317">MRLRTEGHFQELAQDIAGVDPDGARFYQALADALSETTSYLDAVAKVEEEHGARAGDIRFLLARRAMVSAAFRDAADLIMGAAEKEERHIGLLIEAMEALILRQQEEADRDLILNGLQLAVTFLSAHPDQAGLRVRLESLFSFEKTGHTGKTYLAFVTLSLLSRPLDLSTDGPLDTGFDESFSVQEIRPAVDWLEERGTVLIGQTTIPRELISGDPDRLAINLMHVIDRVAAEASDDDDVKTLNLLLSVVSSINAHTQRQNYDLSAMRFAAAGYISAGRSQQARDLAEQALRVSRGGGQRRRQGWFAFADIYLRIGSHIESLVGFACAAAGETNVDGEAAWSEMNGVARIFRELGLFDPARQAHQGAAAVLRRLGLEEANSHRTRLIGLSIDFTELASDPNPSPAAVTALLYRAVECAREATEDHPDPALVQLAQIISLANANGISVGETAIEALNALLPLASRRGSILARGFGSSRADGDALFTLYAMQESARYAEDAGFDARNVAFLAKRMLWNEGDELDATIATFLTELLADRGMPLPGWETTSRPVPSLTDSGRPAAIAAAVSAECAVVALGLDSNGRLARTTWVNGEGSYVREPADVFSSAAFETWKETLPFGYGVDDGATANFFYTTTEHLRVTSLPDGPVVVVADSDLQIFPANLLRVGDTFAGQVRPISAVPSLSWLNASRENPAGSNGLLKAWISSRTEGGFTLAMVSERLAETFAKHGVDLDESDQLPEDFTGAELAIVTAHGSLGDSSQFQRLRDEGDLVVSANDLASKLRNVRVAVLFVCSAGRADKVPGAASTFGLAKKVLEKGSSAVIASPWPLDSRVTYHWLPTFLDAWTNGQRLDEAVFAANQAVSNGLGYAPETTLALSLYGDPALIFAGAVPASGSSIPQ</sequence>
<evidence type="ECO:0000313" key="2">
    <source>
        <dbReference type="EMBL" id="QYO76554.1"/>
    </source>
</evidence>
<gene>
    <name evidence="2" type="ORF">K1X15_18500</name>
</gene>
<dbReference type="Pfam" id="PF12770">
    <property type="entry name" value="CHAT"/>
    <property type="match status" value="1"/>
</dbReference>
<name>A0ABX8WFX6_9HYPH</name>
<dbReference type="Proteomes" id="UP000825799">
    <property type="component" value="Chromosome"/>
</dbReference>
<feature type="domain" description="CHAT" evidence="1">
    <location>
        <begin position="764"/>
        <end position="864"/>
    </location>
</feature>
<dbReference type="RefSeq" id="WP_220305041.1">
    <property type="nucleotide sequence ID" value="NZ_CP080590.1"/>
</dbReference>